<evidence type="ECO:0000313" key="3">
    <source>
        <dbReference type="Proteomes" id="UP000821866"/>
    </source>
</evidence>
<accession>A0A9J6F2Y5</accession>
<sequence>MDGLTQTDECFAPLSIIHSVDMLPFFPLAEEDAALEEQRALDDAGDDPGQNVRLAPFQGACGKQQGERRLEHRVQHQQRRVEEAPCEWRRRYVTRRLGALLTEVVVGSVRVSGEDEEGCQQVPEGEELEHVYHLRRRRQKGQTSAPATDLPRSRRR</sequence>
<reference evidence="2" key="1">
    <citation type="journal article" date="2020" name="Cell">
        <title>Large-Scale Comparative Analyses of Tick Genomes Elucidate Their Genetic Diversity and Vector Capacities.</title>
        <authorList>
            <consortium name="Tick Genome and Microbiome Consortium (TIGMIC)"/>
            <person name="Jia N."/>
            <person name="Wang J."/>
            <person name="Shi W."/>
            <person name="Du L."/>
            <person name="Sun Y."/>
            <person name="Zhan W."/>
            <person name="Jiang J.F."/>
            <person name="Wang Q."/>
            <person name="Zhang B."/>
            <person name="Ji P."/>
            <person name="Bell-Sakyi L."/>
            <person name="Cui X.M."/>
            <person name="Yuan T.T."/>
            <person name="Jiang B.G."/>
            <person name="Yang W.F."/>
            <person name="Lam T.T."/>
            <person name="Chang Q.C."/>
            <person name="Ding S.J."/>
            <person name="Wang X.J."/>
            <person name="Zhu J.G."/>
            <person name="Ruan X.D."/>
            <person name="Zhao L."/>
            <person name="Wei J.T."/>
            <person name="Ye R.Z."/>
            <person name="Que T.C."/>
            <person name="Du C.H."/>
            <person name="Zhou Y.H."/>
            <person name="Cheng J.X."/>
            <person name="Dai P.F."/>
            <person name="Guo W.B."/>
            <person name="Han X.H."/>
            <person name="Huang E.J."/>
            <person name="Li L.F."/>
            <person name="Wei W."/>
            <person name="Gao Y.C."/>
            <person name="Liu J.Z."/>
            <person name="Shao H.Z."/>
            <person name="Wang X."/>
            <person name="Wang C.C."/>
            <person name="Yang T.C."/>
            <person name="Huo Q.B."/>
            <person name="Li W."/>
            <person name="Chen H.Y."/>
            <person name="Chen S.E."/>
            <person name="Zhou L.G."/>
            <person name="Ni X.B."/>
            <person name="Tian J.H."/>
            <person name="Sheng Y."/>
            <person name="Liu T."/>
            <person name="Pan Y.S."/>
            <person name="Xia L.Y."/>
            <person name="Li J."/>
            <person name="Zhao F."/>
            <person name="Cao W.C."/>
        </authorList>
    </citation>
    <scope>NUCLEOTIDE SEQUENCE</scope>
    <source>
        <strain evidence="2">Rmic-2018</strain>
    </source>
</reference>
<organism evidence="2 3">
    <name type="scientific">Rhipicephalus microplus</name>
    <name type="common">Cattle tick</name>
    <name type="synonym">Boophilus microplus</name>
    <dbReference type="NCBI Taxonomy" id="6941"/>
    <lineage>
        <taxon>Eukaryota</taxon>
        <taxon>Metazoa</taxon>
        <taxon>Ecdysozoa</taxon>
        <taxon>Arthropoda</taxon>
        <taxon>Chelicerata</taxon>
        <taxon>Arachnida</taxon>
        <taxon>Acari</taxon>
        <taxon>Parasitiformes</taxon>
        <taxon>Ixodida</taxon>
        <taxon>Ixodoidea</taxon>
        <taxon>Ixodidae</taxon>
        <taxon>Rhipicephalinae</taxon>
        <taxon>Rhipicephalus</taxon>
        <taxon>Boophilus</taxon>
    </lineage>
</organism>
<dbReference type="Proteomes" id="UP000821866">
    <property type="component" value="Chromosome 1"/>
</dbReference>
<evidence type="ECO:0000313" key="2">
    <source>
        <dbReference type="EMBL" id="KAH8040889.1"/>
    </source>
</evidence>
<comment type="caution">
    <text evidence="2">The sequence shown here is derived from an EMBL/GenBank/DDBJ whole genome shotgun (WGS) entry which is preliminary data.</text>
</comment>
<evidence type="ECO:0000256" key="1">
    <source>
        <dbReference type="SAM" id="MobiDB-lite"/>
    </source>
</evidence>
<protein>
    <submittedName>
        <fullName evidence="2">Uncharacterized protein</fullName>
    </submittedName>
</protein>
<dbReference type="EMBL" id="JABSTU010000001">
    <property type="protein sequence ID" value="KAH8040889.1"/>
    <property type="molecule type" value="Genomic_DNA"/>
</dbReference>
<dbReference type="AlphaFoldDB" id="A0A9J6F2Y5"/>
<reference evidence="2" key="2">
    <citation type="submission" date="2021-09" db="EMBL/GenBank/DDBJ databases">
        <authorList>
            <person name="Jia N."/>
            <person name="Wang J."/>
            <person name="Shi W."/>
            <person name="Du L."/>
            <person name="Sun Y."/>
            <person name="Zhan W."/>
            <person name="Jiang J."/>
            <person name="Wang Q."/>
            <person name="Zhang B."/>
            <person name="Ji P."/>
            <person name="Sakyi L.B."/>
            <person name="Cui X."/>
            <person name="Yuan T."/>
            <person name="Jiang B."/>
            <person name="Yang W."/>
            <person name="Lam T.T.-Y."/>
            <person name="Chang Q."/>
            <person name="Ding S."/>
            <person name="Wang X."/>
            <person name="Zhu J."/>
            <person name="Ruan X."/>
            <person name="Zhao L."/>
            <person name="Wei J."/>
            <person name="Que T."/>
            <person name="Du C."/>
            <person name="Cheng J."/>
            <person name="Dai P."/>
            <person name="Han X."/>
            <person name="Huang E."/>
            <person name="Gao Y."/>
            <person name="Liu J."/>
            <person name="Shao H."/>
            <person name="Ye R."/>
            <person name="Li L."/>
            <person name="Wei W."/>
            <person name="Wang X."/>
            <person name="Wang C."/>
            <person name="Huo Q."/>
            <person name="Li W."/>
            <person name="Guo W."/>
            <person name="Chen H."/>
            <person name="Chen S."/>
            <person name="Zhou L."/>
            <person name="Zhou L."/>
            <person name="Ni X."/>
            <person name="Tian J."/>
            <person name="Zhou Y."/>
            <person name="Sheng Y."/>
            <person name="Liu T."/>
            <person name="Pan Y."/>
            <person name="Xia L."/>
            <person name="Li J."/>
            <person name="Zhao F."/>
            <person name="Cao W."/>
        </authorList>
    </citation>
    <scope>NUCLEOTIDE SEQUENCE</scope>
    <source>
        <strain evidence="2">Rmic-2018</strain>
        <tissue evidence="2">Larvae</tissue>
    </source>
</reference>
<proteinExistence type="predicted"/>
<feature type="region of interest" description="Disordered" evidence="1">
    <location>
        <begin position="134"/>
        <end position="156"/>
    </location>
</feature>
<name>A0A9J6F2Y5_RHIMP</name>
<keyword evidence="3" id="KW-1185">Reference proteome</keyword>
<gene>
    <name evidence="2" type="ORF">HPB51_013059</name>
</gene>